<reference evidence="7" key="1">
    <citation type="submission" date="2020-05" db="EMBL/GenBank/DDBJ databases">
        <authorList>
            <person name="Chiriac C."/>
            <person name="Salcher M."/>
            <person name="Ghai R."/>
            <person name="Kavagutti S V."/>
        </authorList>
    </citation>
    <scope>NUCLEOTIDE SEQUENCE</scope>
</reference>
<organism evidence="7">
    <name type="scientific">uncultured Caudovirales phage</name>
    <dbReference type="NCBI Taxonomy" id="2100421"/>
    <lineage>
        <taxon>Viruses</taxon>
        <taxon>Duplodnaviria</taxon>
        <taxon>Heunggongvirae</taxon>
        <taxon>Uroviricota</taxon>
        <taxon>Caudoviricetes</taxon>
        <taxon>Peduoviridae</taxon>
        <taxon>Maltschvirus</taxon>
        <taxon>Maltschvirus maltsch</taxon>
    </lineage>
</organism>
<dbReference type="EMBL" id="LR796783">
    <property type="protein sequence ID" value="CAB4166048.1"/>
    <property type="molecule type" value="Genomic_DNA"/>
</dbReference>
<feature type="domain" description="Peptidase S74" evidence="3">
    <location>
        <begin position="278"/>
        <end position="366"/>
    </location>
</feature>
<protein>
    <submittedName>
        <fullName evidence="7">Intramolecular chaperone auto-processing domain containing protein</fullName>
    </submittedName>
</protein>
<name>A0A6J5SWK5_9CAUD</name>
<gene>
    <name evidence="5" type="ORF">UFOVP1100_3</name>
    <name evidence="6" type="ORF">UFOVP1461_6</name>
    <name evidence="7" type="ORF">UFOVP1612_44</name>
    <name evidence="4" type="ORF">UFOVP839_13</name>
</gene>
<accession>A0A6J5SWK5</accession>
<evidence type="ECO:0000259" key="3">
    <source>
        <dbReference type="PROSITE" id="PS51688"/>
    </source>
</evidence>
<comment type="subcellular location">
    <subcellularLocation>
        <location evidence="1">Virion</location>
    </subcellularLocation>
</comment>
<evidence type="ECO:0000313" key="6">
    <source>
        <dbReference type="EMBL" id="CAB4213965.1"/>
    </source>
</evidence>
<dbReference type="EMBL" id="LR797411">
    <property type="protein sequence ID" value="CAB4213965.1"/>
    <property type="molecule type" value="Genomic_DNA"/>
</dbReference>
<sequence length="366" mass="36877">MSASLFPTPVMQFFTANGVPLSGGKLYTYAAGTVTPLATYTDYGGGTPNTNPVILNSRGEASIWLSTAAYYFVLKDSTDTQIWTADNVAAAPAFGNAASFSSLTVSGAATLGSATVTGATSTAAITSSTSTGYGVTITQAGNSQQLRLTRTGSSTADFRNYVAANSWVVADLSGTGGSMVLDSAGKLTLGAAFLSPDSFSVGIAGSAAASSGTVISEGSSATGRGGAIVWKLGGVIKSYCGTYSGVFGGSTSGAFGVQSGGTGGVYLADAGTSWSAVSDETQKDILEPITDGVQKVSTLRALIGKYKTDAVGTRRSFLIAQDVQKVLPEAVVEQDGILGLAYTDVIPLLVSAIQELSAKVAALEAK</sequence>
<dbReference type="EMBL" id="LR797045">
    <property type="protein sequence ID" value="CAB4183518.1"/>
    <property type="molecule type" value="Genomic_DNA"/>
</dbReference>
<evidence type="ECO:0000313" key="7">
    <source>
        <dbReference type="EMBL" id="CAB4219326.1"/>
    </source>
</evidence>
<dbReference type="PROSITE" id="PS51688">
    <property type="entry name" value="ICA"/>
    <property type="match status" value="1"/>
</dbReference>
<dbReference type="GO" id="GO:0098015">
    <property type="term" value="C:virus tail"/>
    <property type="evidence" value="ECO:0007669"/>
    <property type="project" value="UniProtKB-KW"/>
</dbReference>
<dbReference type="InterPro" id="IPR030392">
    <property type="entry name" value="S74_ICA"/>
</dbReference>
<evidence type="ECO:0000313" key="5">
    <source>
        <dbReference type="EMBL" id="CAB4183518.1"/>
    </source>
</evidence>
<proteinExistence type="predicted"/>
<keyword evidence="2" id="KW-0946">Virion</keyword>
<evidence type="ECO:0000256" key="2">
    <source>
        <dbReference type="ARBA" id="ARBA00022732"/>
    </source>
</evidence>
<keyword evidence="2" id="KW-1227">Viral tail protein</keyword>
<dbReference type="Pfam" id="PF13884">
    <property type="entry name" value="Peptidase_S74"/>
    <property type="match status" value="1"/>
</dbReference>
<evidence type="ECO:0000313" key="4">
    <source>
        <dbReference type="EMBL" id="CAB4166048.1"/>
    </source>
</evidence>
<dbReference type="EMBL" id="LR797476">
    <property type="protein sequence ID" value="CAB4219326.1"/>
    <property type="molecule type" value="Genomic_DNA"/>
</dbReference>
<evidence type="ECO:0000256" key="1">
    <source>
        <dbReference type="ARBA" id="ARBA00004328"/>
    </source>
</evidence>